<keyword evidence="4 5" id="KW-0720">Serine protease</keyword>
<keyword evidence="10" id="KW-1185">Reference proteome</keyword>
<dbReference type="PROSITE" id="PS51892">
    <property type="entry name" value="SUBTILASE"/>
    <property type="match status" value="1"/>
</dbReference>
<evidence type="ECO:0000259" key="8">
    <source>
        <dbReference type="Pfam" id="PF02225"/>
    </source>
</evidence>
<dbReference type="Pfam" id="PF00082">
    <property type="entry name" value="Peptidase_S8"/>
    <property type="match status" value="1"/>
</dbReference>
<comment type="caution">
    <text evidence="9">The sequence shown here is derived from an EMBL/GenBank/DDBJ whole genome shotgun (WGS) entry which is preliminary data.</text>
</comment>
<dbReference type="RefSeq" id="WP_372567081.1">
    <property type="nucleotide sequence ID" value="NZ_JBGOSP010000054.1"/>
</dbReference>
<reference evidence="9 10" key="1">
    <citation type="submission" date="2024-08" db="EMBL/GenBank/DDBJ databases">
        <title>Genome sequence of Streptomyces aureus CACIA-1.46HGO.</title>
        <authorList>
            <person name="Evangelista-Martinez Z."/>
        </authorList>
    </citation>
    <scope>NUCLEOTIDE SEQUENCE [LARGE SCALE GENOMIC DNA]</scope>
    <source>
        <strain evidence="9 10">CACIA-1.46HGO</strain>
    </source>
</reference>
<dbReference type="InterPro" id="IPR036852">
    <property type="entry name" value="Peptidase_S8/S53_dom_sf"/>
</dbReference>
<protein>
    <submittedName>
        <fullName evidence="9">S8 family serine peptidase</fullName>
    </submittedName>
</protein>
<evidence type="ECO:0000256" key="4">
    <source>
        <dbReference type="ARBA" id="ARBA00022825"/>
    </source>
</evidence>
<dbReference type="SUPFAM" id="SSF52743">
    <property type="entry name" value="Subtilisin-like"/>
    <property type="match status" value="1"/>
</dbReference>
<dbReference type="SUPFAM" id="SSF52025">
    <property type="entry name" value="PA domain"/>
    <property type="match status" value="1"/>
</dbReference>
<keyword evidence="6" id="KW-0732">Signal</keyword>
<dbReference type="Pfam" id="PF02225">
    <property type="entry name" value="PA"/>
    <property type="match status" value="1"/>
</dbReference>
<evidence type="ECO:0000256" key="6">
    <source>
        <dbReference type="SAM" id="SignalP"/>
    </source>
</evidence>
<dbReference type="EMBL" id="JBGOSP010000054">
    <property type="protein sequence ID" value="MFA3843231.1"/>
    <property type="molecule type" value="Genomic_DNA"/>
</dbReference>
<dbReference type="Gene3D" id="3.50.30.30">
    <property type="match status" value="1"/>
</dbReference>
<evidence type="ECO:0000313" key="10">
    <source>
        <dbReference type="Proteomes" id="UP001571476"/>
    </source>
</evidence>
<feature type="signal peptide" evidence="6">
    <location>
        <begin position="1"/>
        <end position="34"/>
    </location>
</feature>
<dbReference type="Proteomes" id="UP001571476">
    <property type="component" value="Unassembled WGS sequence"/>
</dbReference>
<dbReference type="InterPro" id="IPR000209">
    <property type="entry name" value="Peptidase_S8/S53_dom"/>
</dbReference>
<feature type="chain" id="PRO_5046278907" evidence="6">
    <location>
        <begin position="35"/>
        <end position="1289"/>
    </location>
</feature>
<dbReference type="InterPro" id="IPR015500">
    <property type="entry name" value="Peptidase_S8_subtilisin-rel"/>
</dbReference>
<sequence length="1289" mass="134366">MQKARLRRGRTALISGIAVTVAMSLTSQFGTATAATPPAPLDLSSRPTLQKQAAATTAAVTLITGDTVSLTTEPDGRQAVSVISGAGTSKTFETVSGQNGDLYVYPDDTTAAVASGTVDRELFNVSRMVRDGYGDAKTDEVPAIVDFQGKPTAAALKQKTEDLPGSDNERVIPRLGLSAVHVDKHRAKGFWQAVKPAQSRSRDAQAATVPGTAGVSKLWYDGTAKVALDKSVPQIGAPEAWAKGYDGKGVKVAVLDTGADLNNADIKSEIVESQSFVNGQTVQDGHGHGTHVASTIAGSGANSDGKYKGVAPGADLLIGKVLANSGQGLDSSILAGMDWAVGQGADVVSMSLGGTDTPGEDVLTNAVNSLSASSGTLFVIAAGNDGRKGESTIGSPGAADAALTVGAVDKSDALADFSSRGPRLGDMAIKPEITAPGVDIVAARAAGTTMGTPVDANYTSASGTSMATPHVAGSAAILKQRHPDWTGQRIKDALTAHAKSAADQTVYQQGYGRVDIPAALDPSLELSGTADFRVIPWQKGTYPTRSRTLTLHNDAATDTVVTVTADAKDASGTAVPAGTLSLSGAGLSDGRVTVPAGGTAEVTVTLDNNGLKTGQYGGSVTATSDSGESVHAALGFVTSVEQHDVTLKVTDRFGNTPKALKFTLHGMDNNFWQSQTLYDNGTATLSVPLGKYSIEGSLYSADPAGGAISYAADLFDVPNIEVSDRDQTFTVDGTTATDLSVKIKGENRPLENGQVTTFIVRDDGTANGHANFSGIGNLLNLADTRQGAIPSAGATTGTLRLETSMARREPLVQLEVTGPGHVTVPLKSSVNAKRFEGTKHTELVDLGAGTEQDFAGTDVKGKTVLVSVADVTNADDQAVRAAAAGAVAMIVAPAVPGPSGSGVPAGQTIPVAHATYDNAATLKGLLAKDKVRIALKGVLESGYTYNPHFTDDRIPADLAKSVDVKAFAKVTNTFHSDGARRLGAENMNVWGPLQMSTGSVGQPLYQGTTRDDYFLAGTGVTYQPSVSADFNSSSAWQMNGQRATYLTPGKSYTRSWFDAPMRLSQYEFGPCAFCRTDVWQKLPGNNGADNDPTHTLSGLTGTWSFYLNGKPITGFGQLAQEEADYRYVLDQKLTKDVPGVTLGRQMRTEWNFSQAAPTTMAIKDCDTAFIPTPKVCESMPVLLLDYDLPLNVLNQAQAGLPYTFTVNAARPTGWAGSTVVAGAKVSVSYDDGATWKEAKVLRKDSNSFQVLLRHPKLADTNGYVTLKTEAWDAGGSRTTQTITRAYALK</sequence>
<dbReference type="InterPro" id="IPR051048">
    <property type="entry name" value="Peptidase_S8/S53_subtilisin"/>
</dbReference>
<organism evidence="9 10">
    <name type="scientific">Streptomyces aureus</name>
    <dbReference type="NCBI Taxonomy" id="193461"/>
    <lineage>
        <taxon>Bacteria</taxon>
        <taxon>Bacillati</taxon>
        <taxon>Actinomycetota</taxon>
        <taxon>Actinomycetes</taxon>
        <taxon>Kitasatosporales</taxon>
        <taxon>Streptomycetaceae</taxon>
        <taxon>Streptomyces</taxon>
    </lineage>
</organism>
<dbReference type="InterPro" id="IPR003137">
    <property type="entry name" value="PA_domain"/>
</dbReference>
<dbReference type="PROSITE" id="PS00137">
    <property type="entry name" value="SUBTILASE_HIS"/>
    <property type="match status" value="1"/>
</dbReference>
<dbReference type="InterPro" id="IPR022398">
    <property type="entry name" value="Peptidase_S8_His-AS"/>
</dbReference>
<evidence type="ECO:0000256" key="1">
    <source>
        <dbReference type="ARBA" id="ARBA00011073"/>
    </source>
</evidence>
<proteinExistence type="inferred from homology"/>
<accession>A0ABV4SXQ5</accession>
<comment type="similarity">
    <text evidence="1 5">Belongs to the peptidase S8 family.</text>
</comment>
<keyword evidence="2 5" id="KW-0645">Protease</keyword>
<dbReference type="PROSITE" id="PS00138">
    <property type="entry name" value="SUBTILASE_SER"/>
    <property type="match status" value="1"/>
</dbReference>
<evidence type="ECO:0000256" key="2">
    <source>
        <dbReference type="ARBA" id="ARBA00022670"/>
    </source>
</evidence>
<name>A0ABV4SXQ5_9ACTN</name>
<evidence type="ECO:0000256" key="5">
    <source>
        <dbReference type="PROSITE-ProRule" id="PRU01240"/>
    </source>
</evidence>
<dbReference type="PANTHER" id="PTHR43399:SF4">
    <property type="entry name" value="CELL WALL-ASSOCIATED PROTEASE"/>
    <property type="match status" value="1"/>
</dbReference>
<dbReference type="InterPro" id="IPR046450">
    <property type="entry name" value="PA_dom_sf"/>
</dbReference>
<feature type="active site" description="Charge relay system" evidence="5">
    <location>
        <position position="465"/>
    </location>
</feature>
<dbReference type="InterPro" id="IPR023828">
    <property type="entry name" value="Peptidase_S8_Ser-AS"/>
</dbReference>
<feature type="active site" description="Charge relay system" evidence="5">
    <location>
        <position position="288"/>
    </location>
</feature>
<keyword evidence="3 5" id="KW-0378">Hydrolase</keyword>
<dbReference type="PANTHER" id="PTHR43399">
    <property type="entry name" value="SUBTILISIN-RELATED"/>
    <property type="match status" value="1"/>
</dbReference>
<evidence type="ECO:0000259" key="7">
    <source>
        <dbReference type="Pfam" id="PF00082"/>
    </source>
</evidence>
<evidence type="ECO:0000313" key="9">
    <source>
        <dbReference type="EMBL" id="MFA3843231.1"/>
    </source>
</evidence>
<dbReference type="PRINTS" id="PR00723">
    <property type="entry name" value="SUBTILISIN"/>
</dbReference>
<feature type="domain" description="PA" evidence="8">
    <location>
        <begin position="843"/>
        <end position="922"/>
    </location>
</feature>
<dbReference type="Gene3D" id="3.40.50.200">
    <property type="entry name" value="Peptidase S8/S53 domain"/>
    <property type="match status" value="1"/>
</dbReference>
<feature type="active site" description="Charge relay system" evidence="5">
    <location>
        <position position="256"/>
    </location>
</feature>
<gene>
    <name evidence="9" type="ORF">ACEG43_45150</name>
</gene>
<feature type="domain" description="Peptidase S8/S53" evidence="7">
    <location>
        <begin position="247"/>
        <end position="512"/>
    </location>
</feature>
<evidence type="ECO:0000256" key="3">
    <source>
        <dbReference type="ARBA" id="ARBA00022801"/>
    </source>
</evidence>